<dbReference type="Proteomes" id="UP000828390">
    <property type="component" value="Unassembled WGS sequence"/>
</dbReference>
<name>A0A9D4I3B2_DREPO</name>
<reference evidence="2" key="1">
    <citation type="journal article" date="2019" name="bioRxiv">
        <title>The Genome of the Zebra Mussel, Dreissena polymorpha: A Resource for Invasive Species Research.</title>
        <authorList>
            <person name="McCartney M.A."/>
            <person name="Auch B."/>
            <person name="Kono T."/>
            <person name="Mallez S."/>
            <person name="Zhang Y."/>
            <person name="Obille A."/>
            <person name="Becker A."/>
            <person name="Abrahante J.E."/>
            <person name="Garbe J."/>
            <person name="Badalamenti J.P."/>
            <person name="Herman A."/>
            <person name="Mangelson H."/>
            <person name="Liachko I."/>
            <person name="Sullivan S."/>
            <person name="Sone E.D."/>
            <person name="Koren S."/>
            <person name="Silverstein K.A.T."/>
            <person name="Beckman K.B."/>
            <person name="Gohl D.M."/>
        </authorList>
    </citation>
    <scope>NUCLEOTIDE SEQUENCE</scope>
    <source>
        <strain evidence="2">Duluth1</strain>
        <tissue evidence="2">Whole animal</tissue>
    </source>
</reference>
<comment type="caution">
    <text evidence="2">The sequence shown here is derived from an EMBL/GenBank/DDBJ whole genome shotgun (WGS) entry which is preliminary data.</text>
</comment>
<accession>A0A9D4I3B2</accession>
<sequence length="69" mass="8109">MADEQDSDSEVNFNVNHFDRGDDDDEVMEEDHHNAQQPVTSRRQAPRVKPDSFTGEEDWDPRCLYHVTF</sequence>
<gene>
    <name evidence="2" type="ORF">DPMN_180952</name>
</gene>
<feature type="region of interest" description="Disordered" evidence="1">
    <location>
        <begin position="1"/>
        <end position="57"/>
    </location>
</feature>
<protein>
    <submittedName>
        <fullName evidence="2">Uncharacterized protein</fullName>
    </submittedName>
</protein>
<organism evidence="2 3">
    <name type="scientific">Dreissena polymorpha</name>
    <name type="common">Zebra mussel</name>
    <name type="synonym">Mytilus polymorpha</name>
    <dbReference type="NCBI Taxonomy" id="45954"/>
    <lineage>
        <taxon>Eukaryota</taxon>
        <taxon>Metazoa</taxon>
        <taxon>Spiralia</taxon>
        <taxon>Lophotrochozoa</taxon>
        <taxon>Mollusca</taxon>
        <taxon>Bivalvia</taxon>
        <taxon>Autobranchia</taxon>
        <taxon>Heteroconchia</taxon>
        <taxon>Euheterodonta</taxon>
        <taxon>Imparidentia</taxon>
        <taxon>Neoheterodontei</taxon>
        <taxon>Myida</taxon>
        <taxon>Dreissenoidea</taxon>
        <taxon>Dreissenidae</taxon>
        <taxon>Dreissena</taxon>
    </lineage>
</organism>
<proteinExistence type="predicted"/>
<evidence type="ECO:0000313" key="3">
    <source>
        <dbReference type="Proteomes" id="UP000828390"/>
    </source>
</evidence>
<reference evidence="2" key="2">
    <citation type="submission" date="2020-11" db="EMBL/GenBank/DDBJ databases">
        <authorList>
            <person name="McCartney M.A."/>
            <person name="Auch B."/>
            <person name="Kono T."/>
            <person name="Mallez S."/>
            <person name="Becker A."/>
            <person name="Gohl D.M."/>
            <person name="Silverstein K.A.T."/>
            <person name="Koren S."/>
            <person name="Bechman K.B."/>
            <person name="Herman A."/>
            <person name="Abrahante J.E."/>
            <person name="Garbe J."/>
        </authorList>
    </citation>
    <scope>NUCLEOTIDE SEQUENCE</scope>
    <source>
        <strain evidence="2">Duluth1</strain>
        <tissue evidence="2">Whole animal</tissue>
    </source>
</reference>
<keyword evidence="3" id="KW-1185">Reference proteome</keyword>
<dbReference type="EMBL" id="JAIWYP010000010">
    <property type="protein sequence ID" value="KAH3746544.1"/>
    <property type="molecule type" value="Genomic_DNA"/>
</dbReference>
<evidence type="ECO:0000313" key="2">
    <source>
        <dbReference type="EMBL" id="KAH3746544.1"/>
    </source>
</evidence>
<evidence type="ECO:0000256" key="1">
    <source>
        <dbReference type="SAM" id="MobiDB-lite"/>
    </source>
</evidence>
<dbReference type="AlphaFoldDB" id="A0A9D4I3B2"/>